<evidence type="ECO:0000313" key="1">
    <source>
        <dbReference type="EMBL" id="TGU74165.1"/>
    </source>
</evidence>
<protein>
    <submittedName>
        <fullName evidence="1">Uncharacterized protein</fullName>
    </submittedName>
</protein>
<keyword evidence="2" id="KW-1185">Reference proteome</keyword>
<dbReference type="RefSeq" id="WP_135868502.1">
    <property type="nucleotide sequence ID" value="NZ_SRSC01000001.1"/>
</dbReference>
<comment type="caution">
    <text evidence="1">The sequence shown here is derived from an EMBL/GenBank/DDBJ whole genome shotgun (WGS) entry which is preliminary data.</text>
</comment>
<dbReference type="AlphaFoldDB" id="A0A4S1CKD7"/>
<gene>
    <name evidence="1" type="ORF">E4633_01465</name>
</gene>
<sequence length="164" mass="18133">MSCWNHEWQERVGGVTAAFERLPDAERKTLEGLAYGMVAHKEAMQQIVAQVDAAGSCAGCGGACCVSGRYHFGAADLLVYLATKRPLFAPRFGNGLCPFLGEGQCLIPAGYRPFNCITFNCDLIEDRLSQEDVARFYGMERELKIIYTEIRSLFPPRSMDGPLL</sequence>
<accession>A0A4S1CKD7</accession>
<organism evidence="1 2">
    <name type="scientific">Geomonas terrae</name>
    <dbReference type="NCBI Taxonomy" id="2562681"/>
    <lineage>
        <taxon>Bacteria</taxon>
        <taxon>Pseudomonadati</taxon>
        <taxon>Thermodesulfobacteriota</taxon>
        <taxon>Desulfuromonadia</taxon>
        <taxon>Geobacterales</taxon>
        <taxon>Geobacteraceae</taxon>
        <taxon>Geomonas</taxon>
    </lineage>
</organism>
<dbReference type="EMBL" id="SRSC01000001">
    <property type="protein sequence ID" value="TGU74165.1"/>
    <property type="molecule type" value="Genomic_DNA"/>
</dbReference>
<proteinExistence type="predicted"/>
<name>A0A4S1CKD7_9BACT</name>
<reference evidence="1 2" key="1">
    <citation type="submission" date="2019-04" db="EMBL/GenBank/DDBJ databases">
        <title>Geobacter oryzae sp. nov., ferric-reducing bacteria isolated from paddy soil.</title>
        <authorList>
            <person name="Xu Z."/>
            <person name="Masuda Y."/>
            <person name="Itoh H."/>
            <person name="Senoo K."/>
        </authorList>
    </citation>
    <scope>NUCLEOTIDE SEQUENCE [LARGE SCALE GENOMIC DNA]</scope>
    <source>
        <strain evidence="1 2">Red111</strain>
    </source>
</reference>
<dbReference type="Proteomes" id="UP000306416">
    <property type="component" value="Unassembled WGS sequence"/>
</dbReference>
<evidence type="ECO:0000313" key="2">
    <source>
        <dbReference type="Proteomes" id="UP000306416"/>
    </source>
</evidence>